<reference evidence="10 11" key="1">
    <citation type="submission" date="2016-04" db="EMBL/GenBank/DDBJ databases">
        <title>Complete genome sequence of Dokdonella koreensis DS-123T.</title>
        <authorList>
            <person name="Kim J.F."/>
            <person name="Lee H."/>
            <person name="Kwak M.-J."/>
        </authorList>
    </citation>
    <scope>NUCLEOTIDE SEQUENCE [LARGE SCALE GENOMIC DNA]</scope>
    <source>
        <strain evidence="10 11">DS-123</strain>
    </source>
</reference>
<evidence type="ECO:0000259" key="9">
    <source>
        <dbReference type="PROSITE" id="PS50011"/>
    </source>
</evidence>
<evidence type="ECO:0000256" key="1">
    <source>
        <dbReference type="ARBA" id="ARBA00012513"/>
    </source>
</evidence>
<keyword evidence="11" id="KW-1185">Reference proteome</keyword>
<dbReference type="SMART" id="SM00220">
    <property type="entry name" value="S_TKc"/>
    <property type="match status" value="1"/>
</dbReference>
<dbReference type="PANTHER" id="PTHR43289">
    <property type="entry name" value="MITOGEN-ACTIVATED PROTEIN KINASE KINASE KINASE 20-RELATED"/>
    <property type="match status" value="1"/>
</dbReference>
<dbReference type="PROSITE" id="PS50011">
    <property type="entry name" value="PROTEIN_KINASE_DOM"/>
    <property type="match status" value="1"/>
</dbReference>
<proteinExistence type="predicted"/>
<dbReference type="EC" id="2.7.11.1" evidence="1"/>
<evidence type="ECO:0000313" key="11">
    <source>
        <dbReference type="Proteomes" id="UP000076830"/>
    </source>
</evidence>
<organism evidence="10 11">
    <name type="scientific">Dokdonella koreensis DS-123</name>
    <dbReference type="NCBI Taxonomy" id="1300342"/>
    <lineage>
        <taxon>Bacteria</taxon>
        <taxon>Pseudomonadati</taxon>
        <taxon>Pseudomonadota</taxon>
        <taxon>Gammaproteobacteria</taxon>
        <taxon>Lysobacterales</taxon>
        <taxon>Rhodanobacteraceae</taxon>
        <taxon>Dokdonella</taxon>
    </lineage>
</organism>
<dbReference type="RefSeq" id="WP_083965609.1">
    <property type="nucleotide sequence ID" value="NZ_CP015249.1"/>
</dbReference>
<dbReference type="CDD" id="cd14014">
    <property type="entry name" value="STKc_PknB_like"/>
    <property type="match status" value="1"/>
</dbReference>
<dbReference type="Pfam" id="PF00069">
    <property type="entry name" value="Pkinase"/>
    <property type="match status" value="1"/>
</dbReference>
<name>A0A160DYH0_9GAMM</name>
<dbReference type="PATRIC" id="fig|1300342.3.peg.3029"/>
<dbReference type="KEGG" id="dko:I596_3102"/>
<feature type="region of interest" description="Disordered" evidence="8">
    <location>
        <begin position="269"/>
        <end position="317"/>
    </location>
</feature>
<evidence type="ECO:0000256" key="3">
    <source>
        <dbReference type="ARBA" id="ARBA00022679"/>
    </source>
</evidence>
<evidence type="ECO:0000256" key="5">
    <source>
        <dbReference type="ARBA" id="ARBA00022777"/>
    </source>
</evidence>
<dbReference type="EMBL" id="CP015249">
    <property type="protein sequence ID" value="ANB19093.1"/>
    <property type="molecule type" value="Genomic_DNA"/>
</dbReference>
<dbReference type="PROSITE" id="PS00108">
    <property type="entry name" value="PROTEIN_KINASE_ST"/>
    <property type="match status" value="1"/>
</dbReference>
<dbReference type="SUPFAM" id="SSF56112">
    <property type="entry name" value="Protein kinase-like (PK-like)"/>
    <property type="match status" value="1"/>
</dbReference>
<dbReference type="Proteomes" id="UP000076830">
    <property type="component" value="Chromosome"/>
</dbReference>
<keyword evidence="2 10" id="KW-0723">Serine/threonine-protein kinase</keyword>
<dbReference type="AlphaFoldDB" id="A0A160DYH0"/>
<dbReference type="InterPro" id="IPR008271">
    <property type="entry name" value="Ser/Thr_kinase_AS"/>
</dbReference>
<dbReference type="Gene3D" id="3.30.200.20">
    <property type="entry name" value="Phosphorylase Kinase, domain 1"/>
    <property type="match status" value="1"/>
</dbReference>
<gene>
    <name evidence="10" type="ORF">I596_3102</name>
</gene>
<keyword evidence="3" id="KW-0808">Transferase</keyword>
<dbReference type="PROSITE" id="PS00107">
    <property type="entry name" value="PROTEIN_KINASE_ATP"/>
    <property type="match status" value="1"/>
</dbReference>
<keyword evidence="6 7" id="KW-0067">ATP-binding</keyword>
<dbReference type="InterPro" id="IPR011009">
    <property type="entry name" value="Kinase-like_dom_sf"/>
</dbReference>
<evidence type="ECO:0000256" key="4">
    <source>
        <dbReference type="ARBA" id="ARBA00022741"/>
    </source>
</evidence>
<accession>A0A160DYH0</accession>
<feature type="domain" description="Protein kinase" evidence="9">
    <location>
        <begin position="7"/>
        <end position="261"/>
    </location>
</feature>
<feature type="binding site" evidence="7">
    <location>
        <position position="36"/>
    </location>
    <ligand>
        <name>ATP</name>
        <dbReference type="ChEBI" id="CHEBI:30616"/>
    </ligand>
</feature>
<dbReference type="STRING" id="1300342.I596_3102"/>
<dbReference type="GO" id="GO:0004674">
    <property type="term" value="F:protein serine/threonine kinase activity"/>
    <property type="evidence" value="ECO:0007669"/>
    <property type="project" value="UniProtKB-KW"/>
</dbReference>
<evidence type="ECO:0000256" key="2">
    <source>
        <dbReference type="ARBA" id="ARBA00022527"/>
    </source>
</evidence>
<feature type="compositionally biased region" description="Basic and acidic residues" evidence="8">
    <location>
        <begin position="277"/>
        <end position="290"/>
    </location>
</feature>
<evidence type="ECO:0000256" key="7">
    <source>
        <dbReference type="PROSITE-ProRule" id="PRU10141"/>
    </source>
</evidence>
<dbReference type="GO" id="GO:0005524">
    <property type="term" value="F:ATP binding"/>
    <property type="evidence" value="ECO:0007669"/>
    <property type="project" value="UniProtKB-UniRule"/>
</dbReference>
<dbReference type="InterPro" id="IPR017441">
    <property type="entry name" value="Protein_kinase_ATP_BS"/>
</dbReference>
<evidence type="ECO:0000313" key="10">
    <source>
        <dbReference type="EMBL" id="ANB19093.1"/>
    </source>
</evidence>
<sequence length="844" mass="90789">MIEIPGYRLLRQLGRGGMATVYLAIQESVDREVALKVMSPALLIDPNFGERFLREAKIAARLHHRHVVGVHDVGRAGDYHYIAMEYLAGGPVLLKDGHPRPVSFALRTVREIAGALNYAHEKGFVHRDVKPDNILLRDDDSSVLTDFGIARASDTVTRMTKTGAVVGTPHYMSPEQARGRQIDGRSDLYALGIVLYEMLVGRVPYHADDSLAVGIMHITQPIPTLPEPLTPLQPLVEQLLAKEPEHRFQSGREVAAAISAIEQRAASGEWPQLPDIQPREVRRQARRPETRVSPSSPEGVTFALPGESPERQRSEPSMGRFDDIVAMANGPARASRTATPPPRAPFRRNLVGLAVAGLVLAAAGFGAWNYQDRLRTLLPNTELNDTLARAQHALEAGRLSGSADSARELFEGARSSEPDNDIARNGLRNVGNRLLERARDALGRGDLGVARESISAARELLGGGTAVEDLDRQLGRLESRGTEIEVLFGQAQAALDAGRIVGPEGAVDQYRRILAADADNALAKAGLRKAADALAAAARKALAESDASAAASRIGELGEVLPDYPGLPELQGQLTQAREAAQAEIDRTLAQAQAQLRAGQVAGAGDNAVTLFQSVLARRPTDAAASDGLRKSAQTLVIQAEAAIEDSNSERADRLLAEAERIAPGLPATAGARNRLRELRERLAIDRAQAPLTVAAQERVRTLVSEAGEAAAAGRLLVPPGVSAYDKYRAALAIDRNNAEAQRGLSALSVRARELFAQHLQAGQLLEARDEWEVLRQLAPADPAIAPLQGQLVNAFIDEATARITEGRRTDATRALESVRKLNPADPRVGMLEERLRAVPEGGS</sequence>
<dbReference type="FunFam" id="1.10.510.10:FF:000021">
    <property type="entry name" value="Serine/threonine protein kinase"/>
    <property type="match status" value="1"/>
</dbReference>
<keyword evidence="5 10" id="KW-0418">Kinase</keyword>
<keyword evidence="4 7" id="KW-0547">Nucleotide-binding</keyword>
<evidence type="ECO:0000256" key="8">
    <source>
        <dbReference type="SAM" id="MobiDB-lite"/>
    </source>
</evidence>
<dbReference type="PANTHER" id="PTHR43289:SF6">
    <property type="entry name" value="SERINE_THREONINE-PROTEIN KINASE NEKL-3"/>
    <property type="match status" value="1"/>
</dbReference>
<evidence type="ECO:0000256" key="6">
    <source>
        <dbReference type="ARBA" id="ARBA00022840"/>
    </source>
</evidence>
<dbReference type="OrthoDB" id="5935824at2"/>
<dbReference type="InterPro" id="IPR000719">
    <property type="entry name" value="Prot_kinase_dom"/>
</dbReference>
<protein>
    <recommendedName>
        <fullName evidence="1">non-specific serine/threonine protein kinase</fullName>
        <ecNumber evidence="1">2.7.11.1</ecNumber>
    </recommendedName>
</protein>
<dbReference type="Gene3D" id="1.10.510.10">
    <property type="entry name" value="Transferase(Phosphotransferase) domain 1"/>
    <property type="match status" value="1"/>
</dbReference>